<reference evidence="5" key="2">
    <citation type="submission" date="2025-09" db="UniProtKB">
        <authorList>
            <consortium name="Ensembl"/>
        </authorList>
    </citation>
    <scope>IDENTIFICATION</scope>
</reference>
<feature type="compositionally biased region" description="Low complexity" evidence="3">
    <location>
        <begin position="1208"/>
        <end position="1219"/>
    </location>
</feature>
<feature type="coiled-coil region" evidence="2">
    <location>
        <begin position="80"/>
        <end position="132"/>
    </location>
</feature>
<evidence type="ECO:0000313" key="5">
    <source>
        <dbReference type="Ensembl" id="ENSJJAP00000003140.1"/>
    </source>
</evidence>
<keyword evidence="6" id="KW-1185">Reference proteome</keyword>
<evidence type="ECO:0000256" key="2">
    <source>
        <dbReference type="SAM" id="Coils"/>
    </source>
</evidence>
<feature type="coiled-coil region" evidence="2">
    <location>
        <begin position="1278"/>
        <end position="1305"/>
    </location>
</feature>
<feature type="compositionally biased region" description="Low complexity" evidence="3">
    <location>
        <begin position="1186"/>
        <end position="1199"/>
    </location>
</feature>
<protein>
    <submittedName>
        <fullName evidence="5">Ciliary rootlet coiled-coil, rootletin family member 2</fullName>
    </submittedName>
</protein>
<gene>
    <name evidence="5" type="primary">Crocc2</name>
</gene>
<evidence type="ECO:0000313" key="6">
    <source>
        <dbReference type="Proteomes" id="UP000694385"/>
    </source>
</evidence>
<dbReference type="GO" id="GO:0005814">
    <property type="term" value="C:centriole"/>
    <property type="evidence" value="ECO:0007669"/>
    <property type="project" value="TreeGrafter"/>
</dbReference>
<feature type="region of interest" description="Disordered" evidence="3">
    <location>
        <begin position="974"/>
        <end position="993"/>
    </location>
</feature>
<feature type="compositionally biased region" description="Low complexity" evidence="3">
    <location>
        <begin position="61"/>
        <end position="75"/>
    </location>
</feature>
<accession>A0A8C5K390</accession>
<dbReference type="Ensembl" id="ENSJJAT00000006802.1">
    <property type="protein sequence ID" value="ENSJJAP00000003140.1"/>
    <property type="gene ID" value="ENSJJAG00000005843.1"/>
</dbReference>
<dbReference type="PANTHER" id="PTHR23159">
    <property type="entry name" value="CENTROSOMAL PROTEIN 2"/>
    <property type="match status" value="1"/>
</dbReference>
<feature type="region of interest" description="Disordered" evidence="3">
    <location>
        <begin position="1186"/>
        <end position="1221"/>
    </location>
</feature>
<feature type="coiled-coil region" evidence="2">
    <location>
        <begin position="301"/>
        <end position="328"/>
    </location>
</feature>
<proteinExistence type="predicted"/>
<name>A0A8C5K390_JACJA</name>
<organism evidence="5 6">
    <name type="scientific">Jaculus jaculus</name>
    <name type="common">Lesser Egyptian jerboa</name>
    <dbReference type="NCBI Taxonomy" id="51337"/>
    <lineage>
        <taxon>Eukaryota</taxon>
        <taxon>Metazoa</taxon>
        <taxon>Chordata</taxon>
        <taxon>Craniata</taxon>
        <taxon>Vertebrata</taxon>
        <taxon>Euteleostomi</taxon>
        <taxon>Mammalia</taxon>
        <taxon>Eutheria</taxon>
        <taxon>Euarchontoglires</taxon>
        <taxon>Glires</taxon>
        <taxon>Rodentia</taxon>
        <taxon>Myomorpha</taxon>
        <taxon>Dipodoidea</taxon>
        <taxon>Dipodidae</taxon>
        <taxon>Dipodinae</taxon>
        <taxon>Jaculus</taxon>
    </lineage>
</organism>
<evidence type="ECO:0000256" key="3">
    <source>
        <dbReference type="SAM" id="MobiDB-lite"/>
    </source>
</evidence>
<dbReference type="Proteomes" id="UP000694385">
    <property type="component" value="Unassembled WGS sequence"/>
</dbReference>
<dbReference type="InterPro" id="IPR055167">
    <property type="entry name" value="Rootletin-like_CC"/>
</dbReference>
<feature type="compositionally biased region" description="Polar residues" evidence="3">
    <location>
        <begin position="1346"/>
        <end position="1370"/>
    </location>
</feature>
<feature type="region of interest" description="Disordered" evidence="3">
    <location>
        <begin position="1339"/>
        <end position="1375"/>
    </location>
</feature>
<dbReference type="OMA" id="TCQKQAL"/>
<feature type="region of interest" description="Disordered" evidence="3">
    <location>
        <begin position="44"/>
        <end position="79"/>
    </location>
</feature>
<dbReference type="PANTHER" id="PTHR23159:SF16">
    <property type="entry name" value="CILIARY ROOTLET COILED-COIL PROTEIN 2"/>
    <property type="match status" value="1"/>
</dbReference>
<feature type="coiled-coil region" evidence="2">
    <location>
        <begin position="1380"/>
        <end position="1579"/>
    </location>
</feature>
<feature type="coiled-coil region" evidence="2">
    <location>
        <begin position="500"/>
        <end position="709"/>
    </location>
</feature>
<dbReference type="Pfam" id="PF15035">
    <property type="entry name" value="Rootletin"/>
    <property type="match status" value="1"/>
</dbReference>
<evidence type="ECO:0000256" key="1">
    <source>
        <dbReference type="ARBA" id="ARBA00023054"/>
    </source>
</evidence>
<evidence type="ECO:0000259" key="4">
    <source>
        <dbReference type="Pfam" id="PF15035"/>
    </source>
</evidence>
<sequence>MNSAVPSCPLFVGLKMCTKGSVYQRMLDYKQGSESLRGSHFQVDTSPAMRGHTATQADLSAAPAGPQHPPAATTHAQEESELLQEELVRLEGLLAQADAEREELASKCHMVSQGLQARLETAKAQLRRSELEHSIDLEEALGRLEASQQRSMGLSQVNTLLRGQLDHMQKANDMLARELARTTGSLLRLQGEVELRETQHRRMGLREPQDFLRLWRQAKKVQARMTELRAATKKDLTDMRADMTRMSQHLHTACLNLHSNLQLEANRGTSVLEQQLQEQARDMLQLQSRWATEKVVLQARLSEQMLLVEKLTEQKEQKEKTITALRMDIQQLEPRHGRGQVVENDLRDEAEALHHVLTSITEVARADAMCPELSWSSTGGEQAQSQLRSSLHSASPHHGVFCPPRANSAASLHPALQAVRAAFERRQRREQELRVQLESSQEATARLQEQLCKHQQELRASQKLLQDGARTREDLLSQLEAQRWEARHCQASTELLGREKAALEIAVEELRVKADSLDAETQRLEATNTELRRSLLLRVEQKAELAQQGEQSLRKLEASQERLEQLEDKVSGLRKELASAREALSTAQLQRDMAESERESLHGALTRAESSNADLELLVTRLKSEGLEQRDSLATMAALMEGLAQDKGTLNHLVLQLEQERDQLREQQKVLEQKQAGAREQLKWAEQQLEHARTERRSLQETCGHLEQQQAHLEGQVALLGHERARLLEQVGQVTYKKQTLEEQLAQNLQDQEAQMNTLRESLQEKETLSEERTQLLAKQEALEKQGQLAAEKAADLRAQRDALESSLFEAQQMVKQLQARQGQLEEETQSAQAACQALQEEMKQMKSDWEVQEMKLQWDLVQLQQQVAQQEQDAQLALENEALTHQEDLARLQREKETLRSSLAEEKEVAAHRLQQEKNLVEKSTAQRKALEEEVQSLKQERDESLLQLEHEMQQALSLKEAERTLLSKELSGATRELERTRQEAQSQQTQAETTIATMTKELRTLQAHFEKAISTHQKEATTLRKMLQEMTAERSNAWRESKGLRAQLTTAQEGLAELRRALQDSEESCEKLHREALEAHRALDDETREKDVLQHSNTELRAAICRAKQEKARFKRSKEEQEQKLLVLEEAHAVAQKEACELRARLQELKQGQGDTRRELQACLRQVRTLEAENQRKNQTISNLQAQGLQDAQQQQQSRRKELELQKQAAEAQAAHESAQKEVLELRQKLVETEATGEAREKQLEGPLRESQALGQILRAELHSITTKLQKANSLATSLQARLDNAYGQIHSLEQELAQAVSAKRDMKVHLGQLYSTLRQGLEGYLSLSLSISPQLSPCAGRSQVRSGRQSTSPTRPYSPAQWPSPTSGDPDLEVMDVTSVRDALRDLLQKLRDTQQEWDNSRIQVTRLRSRLSETESEHARIQSRMGQLQRALAKAEEGRRQAESMLRSAQAARVLQKEALQRLEAAHLASTRAAGQEKRRLQEQLDTLRQALAQCSRHSQGLVEKGKLLDPLKQVLRRRRSDQRAERRALREQTSALRTERARLQGALATLRTRLMQMEQEILRKEGDAARLGAEKKLLDESLSSLHQEVDGAVQQSQQMQVVSLKEQLDQEVQRQQQARHG</sequence>
<dbReference type="GO" id="GO:0005813">
    <property type="term" value="C:centrosome"/>
    <property type="evidence" value="ECO:0007669"/>
    <property type="project" value="TreeGrafter"/>
</dbReference>
<keyword evidence="1 2" id="KW-0175">Coiled coil</keyword>
<feature type="domain" description="Rootletin-like coiled-coil" evidence="4">
    <location>
        <begin position="114"/>
        <end position="247"/>
    </location>
</feature>
<dbReference type="GeneTree" id="ENSGT00940000162689"/>
<reference evidence="5" key="1">
    <citation type="submission" date="2025-08" db="UniProtKB">
        <authorList>
            <consortium name="Ensembl"/>
        </authorList>
    </citation>
    <scope>IDENTIFICATION</scope>
</reference>